<gene>
    <name evidence="1" type="ORF">chiPu_0002596</name>
</gene>
<protein>
    <submittedName>
        <fullName evidence="1">Uncharacterized protein</fullName>
    </submittedName>
</protein>
<evidence type="ECO:0000313" key="2">
    <source>
        <dbReference type="Proteomes" id="UP000287033"/>
    </source>
</evidence>
<keyword evidence="2" id="KW-1185">Reference proteome</keyword>
<accession>A0A401S1E0</accession>
<sequence>MKIGDTRITYESDLQRLNERVQRRLSVAEVSRDCIANIEKSNSRFQNRDCQESFLSGVRFPGFCLFSCRFLSWEPLAVILFLRETGDSALGPGEPLPAAASRSWLEAAPRPFHAVLRAAPYSIRALSRDDTALIREVMGRPVRAEAARGEAASLGRRARGLTRAAVRLPHLAVRFRAGDLLLKLR</sequence>
<evidence type="ECO:0000313" key="1">
    <source>
        <dbReference type="EMBL" id="GCC24196.1"/>
    </source>
</evidence>
<comment type="caution">
    <text evidence="1">The sequence shown here is derived from an EMBL/GenBank/DDBJ whole genome shotgun (WGS) entry which is preliminary data.</text>
</comment>
<name>A0A401S1E0_CHIPU</name>
<dbReference type="AlphaFoldDB" id="A0A401S1E0"/>
<dbReference type="Proteomes" id="UP000287033">
    <property type="component" value="Unassembled WGS sequence"/>
</dbReference>
<organism evidence="1 2">
    <name type="scientific">Chiloscyllium punctatum</name>
    <name type="common">Brownbanded bambooshark</name>
    <name type="synonym">Hemiscyllium punctatum</name>
    <dbReference type="NCBI Taxonomy" id="137246"/>
    <lineage>
        <taxon>Eukaryota</taxon>
        <taxon>Metazoa</taxon>
        <taxon>Chordata</taxon>
        <taxon>Craniata</taxon>
        <taxon>Vertebrata</taxon>
        <taxon>Chondrichthyes</taxon>
        <taxon>Elasmobranchii</taxon>
        <taxon>Galeomorphii</taxon>
        <taxon>Galeoidea</taxon>
        <taxon>Orectolobiformes</taxon>
        <taxon>Hemiscylliidae</taxon>
        <taxon>Chiloscyllium</taxon>
    </lineage>
</organism>
<dbReference type="EMBL" id="BEZZ01000049">
    <property type="protein sequence ID" value="GCC24196.1"/>
    <property type="molecule type" value="Genomic_DNA"/>
</dbReference>
<proteinExistence type="predicted"/>
<reference evidence="1 2" key="1">
    <citation type="journal article" date="2018" name="Nat. Ecol. Evol.">
        <title>Shark genomes provide insights into elasmobranch evolution and the origin of vertebrates.</title>
        <authorList>
            <person name="Hara Y"/>
            <person name="Yamaguchi K"/>
            <person name="Onimaru K"/>
            <person name="Kadota M"/>
            <person name="Koyanagi M"/>
            <person name="Keeley SD"/>
            <person name="Tatsumi K"/>
            <person name="Tanaka K"/>
            <person name="Motone F"/>
            <person name="Kageyama Y"/>
            <person name="Nozu R"/>
            <person name="Adachi N"/>
            <person name="Nishimura O"/>
            <person name="Nakagawa R"/>
            <person name="Tanegashima C"/>
            <person name="Kiyatake I"/>
            <person name="Matsumoto R"/>
            <person name="Murakumo K"/>
            <person name="Nishida K"/>
            <person name="Terakita A"/>
            <person name="Kuratani S"/>
            <person name="Sato K"/>
            <person name="Hyodo S Kuraku.S."/>
        </authorList>
    </citation>
    <scope>NUCLEOTIDE SEQUENCE [LARGE SCALE GENOMIC DNA]</scope>
</reference>